<keyword evidence="3" id="KW-1185">Reference proteome</keyword>
<dbReference type="EMBL" id="JACHKA010000001">
    <property type="protein sequence ID" value="MBB5986891.1"/>
    <property type="molecule type" value="Genomic_DNA"/>
</dbReference>
<gene>
    <name evidence="2" type="ORF">HNP60_002865</name>
</gene>
<comment type="caution">
    <text evidence="2">The sequence shown here is derived from an EMBL/GenBank/DDBJ whole genome shotgun (WGS) entry which is preliminary data.</text>
</comment>
<evidence type="ECO:0000313" key="2">
    <source>
        <dbReference type="EMBL" id="MBB5986891.1"/>
    </source>
</evidence>
<feature type="transmembrane region" description="Helical" evidence="1">
    <location>
        <begin position="108"/>
        <end position="130"/>
    </location>
</feature>
<evidence type="ECO:0000313" key="3">
    <source>
        <dbReference type="Proteomes" id="UP001138540"/>
    </source>
</evidence>
<sequence length="181" mass="19174">MISFFNVSVDDFELWREHGAAAGVKTWSESRVSGSGGHNNTPVNISTHVTTRNEFFLVDGGKEAAISLTGAVPLRDGQSASVVYVRRRGTTSGYPVLFRNHASNDERVYNGVIDVAGGNGCGMLILAVLVGGGLGYLLGGELLLFLGAIGLLTVVIMRNLKLRATNKQMIHDARALIGASS</sequence>
<dbReference type="RefSeq" id="WP_184154929.1">
    <property type="nucleotide sequence ID" value="NZ_JACHKA010000001.1"/>
</dbReference>
<keyword evidence="1" id="KW-1133">Transmembrane helix</keyword>
<protein>
    <submittedName>
        <fullName evidence="2">Uncharacterized protein</fullName>
    </submittedName>
</protein>
<proteinExistence type="predicted"/>
<keyword evidence="1" id="KW-0812">Transmembrane</keyword>
<organism evidence="2 3">
    <name type="scientific">Sphingobium lignivorans</name>
    <dbReference type="NCBI Taxonomy" id="2735886"/>
    <lineage>
        <taxon>Bacteria</taxon>
        <taxon>Pseudomonadati</taxon>
        <taxon>Pseudomonadota</taxon>
        <taxon>Alphaproteobacteria</taxon>
        <taxon>Sphingomonadales</taxon>
        <taxon>Sphingomonadaceae</taxon>
        <taxon>Sphingobium</taxon>
    </lineage>
</organism>
<keyword evidence="1" id="KW-0472">Membrane</keyword>
<reference evidence="2 3" key="1">
    <citation type="submission" date="2020-08" db="EMBL/GenBank/DDBJ databases">
        <title>Exploring microbial biodiversity for novel pathways involved in the catabolism of aromatic compounds derived from lignin.</title>
        <authorList>
            <person name="Elkins J."/>
        </authorList>
    </citation>
    <scope>NUCLEOTIDE SEQUENCE [LARGE SCALE GENOMIC DNA]</scope>
    <source>
        <strain evidence="2 3">B1D3A</strain>
    </source>
</reference>
<feature type="transmembrane region" description="Helical" evidence="1">
    <location>
        <begin position="142"/>
        <end position="160"/>
    </location>
</feature>
<evidence type="ECO:0000256" key="1">
    <source>
        <dbReference type="SAM" id="Phobius"/>
    </source>
</evidence>
<name>A0ABR6NI01_9SPHN</name>
<accession>A0ABR6NI01</accession>
<dbReference type="Proteomes" id="UP001138540">
    <property type="component" value="Unassembled WGS sequence"/>
</dbReference>